<dbReference type="SMART" id="SM00930">
    <property type="entry name" value="NIL"/>
    <property type="match status" value="1"/>
</dbReference>
<dbReference type="InterPro" id="IPR041701">
    <property type="entry name" value="MetN_ABC"/>
</dbReference>
<name>A0A370GQQ6_9COXI</name>
<proteinExistence type="inferred from homology"/>
<dbReference type="GO" id="GO:0005524">
    <property type="term" value="F:ATP binding"/>
    <property type="evidence" value="ECO:0007669"/>
    <property type="project" value="UniProtKB-KW"/>
</dbReference>
<reference evidence="13 14" key="1">
    <citation type="submission" date="2018-07" db="EMBL/GenBank/DDBJ databases">
        <title>Genomic Encyclopedia of Type Strains, Phase IV (KMG-IV): sequencing the most valuable type-strain genomes for metagenomic binning, comparative biology and taxonomic classification.</title>
        <authorList>
            <person name="Goeker M."/>
        </authorList>
    </citation>
    <scope>NUCLEOTIDE SEQUENCE [LARGE SCALE GENOMIC DNA]</scope>
    <source>
        <strain evidence="13 14">DSM 16500</strain>
    </source>
</reference>
<dbReference type="Gene3D" id="3.30.70.260">
    <property type="match status" value="1"/>
</dbReference>
<feature type="domain" description="ABC transporter" evidence="12">
    <location>
        <begin position="2"/>
        <end position="241"/>
    </location>
</feature>
<dbReference type="AlphaFoldDB" id="A0A370GQQ6"/>
<evidence type="ECO:0000256" key="10">
    <source>
        <dbReference type="ARBA" id="ARBA00022970"/>
    </source>
</evidence>
<dbReference type="PROSITE" id="PS00211">
    <property type="entry name" value="ABC_TRANSPORTER_1"/>
    <property type="match status" value="1"/>
</dbReference>
<dbReference type="Pfam" id="PF09383">
    <property type="entry name" value="NIL"/>
    <property type="match status" value="1"/>
</dbReference>
<dbReference type="InterPro" id="IPR027417">
    <property type="entry name" value="P-loop_NTPase"/>
</dbReference>
<dbReference type="SUPFAM" id="SSF52540">
    <property type="entry name" value="P-loop containing nucleoside triphosphate hydrolases"/>
    <property type="match status" value="1"/>
</dbReference>
<dbReference type="GO" id="GO:0006865">
    <property type="term" value="P:amino acid transport"/>
    <property type="evidence" value="ECO:0007669"/>
    <property type="project" value="UniProtKB-KW"/>
</dbReference>
<accession>A0A370GQQ6</accession>
<dbReference type="InterPro" id="IPR050086">
    <property type="entry name" value="MetN_ABC_transporter-like"/>
</dbReference>
<dbReference type="SMART" id="SM00382">
    <property type="entry name" value="AAA"/>
    <property type="match status" value="1"/>
</dbReference>
<dbReference type="Gene3D" id="3.40.50.300">
    <property type="entry name" value="P-loop containing nucleotide triphosphate hydrolases"/>
    <property type="match status" value="1"/>
</dbReference>
<dbReference type="RefSeq" id="WP_114834168.1">
    <property type="nucleotide sequence ID" value="NZ_LR699114.1"/>
</dbReference>
<dbReference type="InterPro" id="IPR003439">
    <property type="entry name" value="ABC_transporter-like_ATP-bd"/>
</dbReference>
<dbReference type="CDD" id="cd03258">
    <property type="entry name" value="ABC_MetN_methionine_transporter"/>
    <property type="match status" value="1"/>
</dbReference>
<keyword evidence="8 13" id="KW-0067">ATP-binding</keyword>
<comment type="caution">
    <text evidence="13">The sequence shown here is derived from an EMBL/GenBank/DDBJ whole genome shotgun (WGS) entry which is preliminary data.</text>
</comment>
<dbReference type="PANTHER" id="PTHR43166">
    <property type="entry name" value="AMINO ACID IMPORT ATP-BINDING PROTEIN"/>
    <property type="match status" value="1"/>
</dbReference>
<dbReference type="GO" id="GO:0016887">
    <property type="term" value="F:ATP hydrolysis activity"/>
    <property type="evidence" value="ECO:0007669"/>
    <property type="project" value="InterPro"/>
</dbReference>
<keyword evidence="5" id="KW-0813">Transport</keyword>
<evidence type="ECO:0000256" key="7">
    <source>
        <dbReference type="ARBA" id="ARBA00022741"/>
    </source>
</evidence>
<evidence type="ECO:0000256" key="8">
    <source>
        <dbReference type="ARBA" id="ARBA00022840"/>
    </source>
</evidence>
<dbReference type="InterPro" id="IPR018449">
    <property type="entry name" value="NIL_domain"/>
</dbReference>
<keyword evidence="9" id="KW-1278">Translocase</keyword>
<dbReference type="SUPFAM" id="SSF55021">
    <property type="entry name" value="ACT-like"/>
    <property type="match status" value="1"/>
</dbReference>
<dbReference type="OrthoDB" id="9802264at2"/>
<dbReference type="EMBL" id="QQAX01000008">
    <property type="protein sequence ID" value="RDI44824.1"/>
    <property type="molecule type" value="Genomic_DNA"/>
</dbReference>
<evidence type="ECO:0000256" key="11">
    <source>
        <dbReference type="ARBA" id="ARBA00023136"/>
    </source>
</evidence>
<dbReference type="InterPro" id="IPR003593">
    <property type="entry name" value="AAA+_ATPase"/>
</dbReference>
<dbReference type="Pfam" id="PF00005">
    <property type="entry name" value="ABC_tran"/>
    <property type="match status" value="1"/>
</dbReference>
<keyword evidence="7" id="KW-0547">Nucleotide-binding</keyword>
<evidence type="ECO:0000313" key="14">
    <source>
        <dbReference type="Proteomes" id="UP000254720"/>
    </source>
</evidence>
<keyword evidence="6" id="KW-1003">Cell membrane</keyword>
<evidence type="ECO:0000313" key="13">
    <source>
        <dbReference type="EMBL" id="RDI44824.1"/>
    </source>
</evidence>
<comment type="similarity">
    <text evidence="3">Belongs to the ABC transporter superfamily.</text>
</comment>
<evidence type="ECO:0000256" key="1">
    <source>
        <dbReference type="ARBA" id="ARBA00002579"/>
    </source>
</evidence>
<dbReference type="GO" id="GO:0005886">
    <property type="term" value="C:plasma membrane"/>
    <property type="evidence" value="ECO:0007669"/>
    <property type="project" value="UniProtKB-SubCell"/>
</dbReference>
<organism evidence="13 14">
    <name type="scientific">Aquicella lusitana</name>
    <dbReference type="NCBI Taxonomy" id="254246"/>
    <lineage>
        <taxon>Bacteria</taxon>
        <taxon>Pseudomonadati</taxon>
        <taxon>Pseudomonadota</taxon>
        <taxon>Gammaproteobacteria</taxon>
        <taxon>Legionellales</taxon>
        <taxon>Coxiellaceae</taxon>
        <taxon>Aquicella</taxon>
    </lineage>
</organism>
<dbReference type="PANTHER" id="PTHR43166:SF30">
    <property type="entry name" value="METHIONINE IMPORT ATP-BINDING PROTEIN METN"/>
    <property type="match status" value="1"/>
</dbReference>
<evidence type="ECO:0000256" key="3">
    <source>
        <dbReference type="ARBA" id="ARBA00005417"/>
    </source>
</evidence>
<gene>
    <name evidence="13" type="ORF">C8D86_10878</name>
</gene>
<keyword evidence="14" id="KW-1185">Reference proteome</keyword>
<dbReference type="FunFam" id="3.40.50.300:FF:000056">
    <property type="entry name" value="Cell division ATP-binding protein FtsE"/>
    <property type="match status" value="1"/>
</dbReference>
<keyword evidence="10" id="KW-0029">Amino-acid transport</keyword>
<dbReference type="InterPro" id="IPR045865">
    <property type="entry name" value="ACT-like_dom_sf"/>
</dbReference>
<evidence type="ECO:0000259" key="12">
    <source>
        <dbReference type="PROSITE" id="PS50893"/>
    </source>
</evidence>
<evidence type="ECO:0000256" key="9">
    <source>
        <dbReference type="ARBA" id="ARBA00022967"/>
    </source>
</evidence>
<evidence type="ECO:0000256" key="5">
    <source>
        <dbReference type="ARBA" id="ARBA00022448"/>
    </source>
</evidence>
<evidence type="ECO:0000256" key="4">
    <source>
        <dbReference type="ARBA" id="ARBA00020019"/>
    </source>
</evidence>
<comment type="subcellular location">
    <subcellularLocation>
        <location evidence="2">Cell inner membrane</location>
        <topology evidence="2">Peripheral membrane protein</topology>
    </subcellularLocation>
</comment>
<protein>
    <recommendedName>
        <fullName evidence="4">Cell division ATP-binding protein FtsE</fullName>
    </recommendedName>
</protein>
<dbReference type="InterPro" id="IPR017871">
    <property type="entry name" value="ABC_transporter-like_CS"/>
</dbReference>
<sequence>MIELKEICKIYTLKNRTYHALREINLTIQRGEIFGIFGESGAGKSTLLRTVNLLERPTSGQIFIDQTDLTTLSPVQLKKARQQMGMIFQHFNLLESRTAYENIALPLELLGTSKEQIQQKVSTLLDLVQLGTYSHHYPSQLSGGQKQRVAIARALTTRPHILLCDEPTSALDPKSTLSVLTLLKEINQKLGVTILLITHEMDVIKHICHRAAVLDQGRLVECGSVIELFARPKSEITRQLVQKALHIELPNVIKQRLQVEPDPAKSPLVRFTFVGDDSSQPFITTLVQKFNITINIIQANIENIQDATVGFTVCQLSGNHDAINQALAHINSTSVSAEVLGYA</sequence>
<dbReference type="PROSITE" id="PS50893">
    <property type="entry name" value="ABC_TRANSPORTER_2"/>
    <property type="match status" value="1"/>
</dbReference>
<evidence type="ECO:0000256" key="6">
    <source>
        <dbReference type="ARBA" id="ARBA00022475"/>
    </source>
</evidence>
<evidence type="ECO:0000256" key="2">
    <source>
        <dbReference type="ARBA" id="ARBA00004417"/>
    </source>
</evidence>
<keyword evidence="11" id="KW-0472">Membrane</keyword>
<dbReference type="Proteomes" id="UP000254720">
    <property type="component" value="Unassembled WGS sequence"/>
</dbReference>
<comment type="function">
    <text evidence="1">Part of the ABC transporter FtsEX involved in cellular division. Important for assembly or stability of the septal ring.</text>
</comment>